<evidence type="ECO:0000313" key="7">
    <source>
        <dbReference type="Proteomes" id="UP000319894"/>
    </source>
</evidence>
<dbReference type="PROSITE" id="PS51352">
    <property type="entry name" value="THIOREDOXIN_2"/>
    <property type="match status" value="1"/>
</dbReference>
<dbReference type="Proteomes" id="UP000319894">
    <property type="component" value="Unassembled WGS sequence"/>
</dbReference>
<dbReference type="SUPFAM" id="SSF52833">
    <property type="entry name" value="Thioredoxin-like"/>
    <property type="match status" value="1"/>
</dbReference>
<feature type="domain" description="Thioredoxin" evidence="5">
    <location>
        <begin position="22"/>
        <end position="169"/>
    </location>
</feature>
<dbReference type="InterPro" id="IPR036249">
    <property type="entry name" value="Thioredoxin-like_sf"/>
</dbReference>
<dbReference type="Gene3D" id="3.40.30.10">
    <property type="entry name" value="Glutaredoxin"/>
    <property type="match status" value="1"/>
</dbReference>
<dbReference type="EMBL" id="QMDX01000001">
    <property type="protein sequence ID" value="TSD15718.1"/>
    <property type="molecule type" value="Genomic_DNA"/>
</dbReference>
<dbReference type="AlphaFoldDB" id="A0A554NED8"/>
<evidence type="ECO:0000313" key="6">
    <source>
        <dbReference type="EMBL" id="TSD15718.1"/>
    </source>
</evidence>
<organism evidence="6 7">
    <name type="scientific">Haloglomus irregulare</name>
    <dbReference type="NCBI Taxonomy" id="2234134"/>
    <lineage>
        <taxon>Archaea</taxon>
        <taxon>Methanobacteriati</taxon>
        <taxon>Methanobacteriota</taxon>
        <taxon>Stenosarchaea group</taxon>
        <taxon>Halobacteria</taxon>
        <taxon>Halobacteriales</taxon>
        <taxon>Natronomonadaceae</taxon>
        <taxon>Haloglomus</taxon>
    </lineage>
</organism>
<dbReference type="PANTHER" id="PTHR42852">
    <property type="entry name" value="THIOL:DISULFIDE INTERCHANGE PROTEIN DSBE"/>
    <property type="match status" value="1"/>
</dbReference>
<sequence length="172" mass="18336">MRRRRLLATLGSGAAAGLAGCLSVGSGDPGSTGEDYDGPTLQALDVEGSPGGPVPVLPDRPALLDFWATWCAPCKPQMAELRSVRESAPDAHMLSITNEAETEAVREFWREYEGTWAVAQDTELRTNERFGVTRVPTLLVFDADGEEVWRHVGLAAAETVAEKLREAGAAGG</sequence>
<dbReference type="PANTHER" id="PTHR42852:SF6">
    <property type="entry name" value="THIOL:DISULFIDE INTERCHANGE PROTEIN DSBE"/>
    <property type="match status" value="1"/>
</dbReference>
<comment type="caution">
    <text evidence="6">The sequence shown here is derived from an EMBL/GenBank/DDBJ whole genome shotgun (WGS) entry which is preliminary data.</text>
</comment>
<evidence type="ECO:0000256" key="3">
    <source>
        <dbReference type="ARBA" id="ARBA00023157"/>
    </source>
</evidence>
<keyword evidence="7" id="KW-1185">Reference proteome</keyword>
<dbReference type="OrthoDB" id="115386at2157"/>
<dbReference type="GO" id="GO:0016491">
    <property type="term" value="F:oxidoreductase activity"/>
    <property type="evidence" value="ECO:0007669"/>
    <property type="project" value="InterPro"/>
</dbReference>
<dbReference type="GO" id="GO:0017004">
    <property type="term" value="P:cytochrome complex assembly"/>
    <property type="evidence" value="ECO:0007669"/>
    <property type="project" value="UniProtKB-KW"/>
</dbReference>
<evidence type="ECO:0000256" key="1">
    <source>
        <dbReference type="ARBA" id="ARBA00004196"/>
    </source>
</evidence>
<dbReference type="CDD" id="cd02966">
    <property type="entry name" value="TlpA_like_family"/>
    <property type="match status" value="1"/>
</dbReference>
<protein>
    <submittedName>
        <fullName evidence="6">TlpA family protein disulfide reductase</fullName>
    </submittedName>
</protein>
<proteinExistence type="predicted"/>
<keyword evidence="3" id="KW-1015">Disulfide bond</keyword>
<reference evidence="6 7" key="1">
    <citation type="submission" date="2018-06" db="EMBL/GenBank/DDBJ databases">
        <title>Natronomonas sp. F16-60 a new haloarchaeon isolated from a solar saltern of Isla Cristina, Huelva, Spain.</title>
        <authorList>
            <person name="Duran-Viseras A."/>
            <person name="Sanchez-Porro C."/>
            <person name="Ventosa A."/>
        </authorList>
    </citation>
    <scope>NUCLEOTIDE SEQUENCE [LARGE SCALE GENOMIC DNA]</scope>
    <source>
        <strain evidence="6 7">F16-60</strain>
    </source>
</reference>
<evidence type="ECO:0000256" key="4">
    <source>
        <dbReference type="ARBA" id="ARBA00023284"/>
    </source>
</evidence>
<dbReference type="PROSITE" id="PS00194">
    <property type="entry name" value="THIOREDOXIN_1"/>
    <property type="match status" value="1"/>
</dbReference>
<comment type="subcellular location">
    <subcellularLocation>
        <location evidence="1">Cell envelope</location>
    </subcellularLocation>
</comment>
<keyword evidence="4" id="KW-0676">Redox-active center</keyword>
<dbReference type="InParanoid" id="A0A554NED8"/>
<evidence type="ECO:0000256" key="2">
    <source>
        <dbReference type="ARBA" id="ARBA00022748"/>
    </source>
</evidence>
<dbReference type="InterPro" id="IPR050553">
    <property type="entry name" value="Thioredoxin_ResA/DsbE_sf"/>
</dbReference>
<dbReference type="Pfam" id="PF08534">
    <property type="entry name" value="Redoxin"/>
    <property type="match status" value="1"/>
</dbReference>
<dbReference type="InterPro" id="IPR013740">
    <property type="entry name" value="Redoxin"/>
</dbReference>
<dbReference type="PROSITE" id="PS51257">
    <property type="entry name" value="PROKAR_LIPOPROTEIN"/>
    <property type="match status" value="1"/>
</dbReference>
<dbReference type="InterPro" id="IPR013766">
    <property type="entry name" value="Thioredoxin_domain"/>
</dbReference>
<keyword evidence="2" id="KW-0201">Cytochrome c-type biogenesis</keyword>
<evidence type="ECO:0000259" key="5">
    <source>
        <dbReference type="PROSITE" id="PS51352"/>
    </source>
</evidence>
<dbReference type="RefSeq" id="WP_144260194.1">
    <property type="nucleotide sequence ID" value="NZ_QMDX01000001.1"/>
</dbReference>
<accession>A0A554NED8</accession>
<gene>
    <name evidence="6" type="ORF">DP107_00605</name>
</gene>
<name>A0A554NED8_9EURY</name>
<dbReference type="InterPro" id="IPR017937">
    <property type="entry name" value="Thioredoxin_CS"/>
</dbReference>